<keyword evidence="2" id="KW-1185">Reference proteome</keyword>
<organism evidence="1 2">
    <name type="scientific">Lacticaseibacillus mingshuiensis</name>
    <dbReference type="NCBI Taxonomy" id="2799574"/>
    <lineage>
        <taxon>Bacteria</taxon>
        <taxon>Bacillati</taxon>
        <taxon>Bacillota</taxon>
        <taxon>Bacilli</taxon>
        <taxon>Lactobacillales</taxon>
        <taxon>Lactobacillaceae</taxon>
        <taxon>Lacticaseibacillus</taxon>
    </lineage>
</organism>
<proteinExistence type="predicted"/>
<evidence type="ECO:0000313" key="2">
    <source>
        <dbReference type="Proteomes" id="UP001597196"/>
    </source>
</evidence>
<dbReference type="RefSeq" id="WP_203627845.1">
    <property type="nucleotide sequence ID" value="NZ_BOLQ01000015.1"/>
</dbReference>
<comment type="caution">
    <text evidence="1">The sequence shown here is derived from an EMBL/GenBank/DDBJ whole genome shotgun (WGS) entry which is preliminary data.</text>
</comment>
<dbReference type="EMBL" id="JBHTOC010000016">
    <property type="protein sequence ID" value="MFD1430703.1"/>
    <property type="molecule type" value="Genomic_DNA"/>
</dbReference>
<dbReference type="Proteomes" id="UP001597196">
    <property type="component" value="Unassembled WGS sequence"/>
</dbReference>
<accession>A0ABW4CL33</accession>
<protein>
    <submittedName>
        <fullName evidence="1">Uncharacterized protein</fullName>
    </submittedName>
</protein>
<evidence type="ECO:0000313" key="1">
    <source>
        <dbReference type="EMBL" id="MFD1430703.1"/>
    </source>
</evidence>
<name>A0ABW4CL33_9LACO</name>
<reference evidence="2" key="1">
    <citation type="journal article" date="2019" name="Int. J. Syst. Evol. Microbiol.">
        <title>The Global Catalogue of Microorganisms (GCM) 10K type strain sequencing project: providing services to taxonomists for standard genome sequencing and annotation.</title>
        <authorList>
            <consortium name="The Broad Institute Genomics Platform"/>
            <consortium name="The Broad Institute Genome Sequencing Center for Infectious Disease"/>
            <person name="Wu L."/>
            <person name="Ma J."/>
        </authorList>
    </citation>
    <scope>NUCLEOTIDE SEQUENCE [LARGE SCALE GENOMIC DNA]</scope>
    <source>
        <strain evidence="2">CCM 8980</strain>
    </source>
</reference>
<sequence length="169" mass="18682">MTSYDYTLIANLNLNIRVERFRIMDPGFGDPLALTDIPYTQVQLTEDEMAALILGANAMAENATLYVKAEAPVISANQLAAVHVALQEALTTLLDHLPDAAFQRDRVQVLQPADPENRASGLNSYVHVLDDGAFQTKVYLTYMPNILSSIRIFPIRPGAVINDFSILTY</sequence>
<gene>
    <name evidence="1" type="ORF">ACFQ4P_10680</name>
</gene>